<dbReference type="SMART" id="SM00382">
    <property type="entry name" value="AAA"/>
    <property type="match status" value="1"/>
</dbReference>
<evidence type="ECO:0000256" key="4">
    <source>
        <dbReference type="ARBA" id="ARBA00022840"/>
    </source>
</evidence>
<proteinExistence type="predicted"/>
<evidence type="ECO:0000313" key="11">
    <source>
        <dbReference type="Proteomes" id="UP001595859"/>
    </source>
</evidence>
<dbReference type="Proteomes" id="UP001595859">
    <property type="component" value="Unassembled WGS sequence"/>
</dbReference>
<name>A0ABV9S3I9_9PSEU</name>
<dbReference type="InterPro" id="IPR003593">
    <property type="entry name" value="AAA+_ATPase"/>
</dbReference>
<feature type="transmembrane region" description="Helical" evidence="7">
    <location>
        <begin position="191"/>
        <end position="210"/>
    </location>
</feature>
<sequence length="611" mass="65807">MSAPTEEEWRGVAAEDNDEIDALVGSRLQTRSRRLLMSLVRPRLGIALGAFALVVLENVLTLAGPLVIAVAIDTGIPDAIDGDTTALAWCVGGYLASGLGAAGTRFAFLKVAGRFGQDVLLDLRQRVFSHAQRLSVSFHEKYTSGKTISRMTSDIDSLHDLLEDGLDGLLTAVLSVVGIAIMLLVMDVPLALVVLAGLVPLIWVTRWFYLRSRHAYRDTRGAIAKIIVQFVETMNGMRAVQAFRRQDRNETIMAALNDRFRAANKEALIVVARFTMTVRLVGNLTLAIVLAIGAVRVVDGSLELGVLTAFTLYLRRFYDPLDELAMFANSYTSAIAALEKISGVLEEEPTVVEPKEPKPLPTRDTGRAIDFADVEFRYSPTTPVVLPTFDLHIPAGQTVALVGATGAGKSTLAKLVGRFYDPSAGAVRLDGVSLREVADTELRTEVVTVTQENFLFAGSVADNIALGRPTASRAEVESAAVAVGAHEFVTALPEGYDTDVRKRGGRLSAGQRQMVAFARAFLADPAVLVLDEATSSLDVPTERAVQRALESVLADRTALIIAHRLSTVLIADRVLVVEGGRVVEDGSPADLIEGRGGRFAALHRTWLESLA</sequence>
<keyword evidence="2 7" id="KW-0812">Transmembrane</keyword>
<dbReference type="SUPFAM" id="SSF52540">
    <property type="entry name" value="P-loop containing nucleoside triphosphate hydrolases"/>
    <property type="match status" value="1"/>
</dbReference>
<evidence type="ECO:0000259" key="8">
    <source>
        <dbReference type="PROSITE" id="PS50893"/>
    </source>
</evidence>
<dbReference type="Pfam" id="PF00664">
    <property type="entry name" value="ABC_membrane"/>
    <property type="match status" value="1"/>
</dbReference>
<evidence type="ECO:0000256" key="3">
    <source>
        <dbReference type="ARBA" id="ARBA00022741"/>
    </source>
</evidence>
<dbReference type="InterPro" id="IPR017871">
    <property type="entry name" value="ABC_transporter-like_CS"/>
</dbReference>
<keyword evidence="4 10" id="KW-0067">ATP-binding</keyword>
<feature type="domain" description="ABC transporter" evidence="8">
    <location>
        <begin position="369"/>
        <end position="604"/>
    </location>
</feature>
<feature type="transmembrane region" description="Helical" evidence="7">
    <location>
        <begin position="166"/>
        <end position="185"/>
    </location>
</feature>
<feature type="domain" description="ABC transmembrane type-1" evidence="9">
    <location>
        <begin position="48"/>
        <end position="333"/>
    </location>
</feature>
<dbReference type="InterPro" id="IPR027417">
    <property type="entry name" value="P-loop_NTPase"/>
</dbReference>
<comment type="caution">
    <text evidence="10">The sequence shown here is derived from an EMBL/GenBank/DDBJ whole genome shotgun (WGS) entry which is preliminary data.</text>
</comment>
<feature type="transmembrane region" description="Helical" evidence="7">
    <location>
        <begin position="84"/>
        <end position="108"/>
    </location>
</feature>
<evidence type="ECO:0000256" key="1">
    <source>
        <dbReference type="ARBA" id="ARBA00004651"/>
    </source>
</evidence>
<dbReference type="RefSeq" id="WP_378056192.1">
    <property type="nucleotide sequence ID" value="NZ_JBHSIS010000006.1"/>
</dbReference>
<evidence type="ECO:0000259" key="9">
    <source>
        <dbReference type="PROSITE" id="PS50929"/>
    </source>
</evidence>
<dbReference type="InterPro" id="IPR011527">
    <property type="entry name" value="ABC1_TM_dom"/>
</dbReference>
<evidence type="ECO:0000256" key="5">
    <source>
        <dbReference type="ARBA" id="ARBA00022989"/>
    </source>
</evidence>
<dbReference type="InterPro" id="IPR039421">
    <property type="entry name" value="Type_1_exporter"/>
</dbReference>
<feature type="transmembrane region" description="Helical" evidence="7">
    <location>
        <begin position="280"/>
        <end position="298"/>
    </location>
</feature>
<dbReference type="CDD" id="cd18546">
    <property type="entry name" value="ABC_6TM_Rv0194_D2_like"/>
    <property type="match status" value="1"/>
</dbReference>
<reference evidence="11" key="1">
    <citation type="journal article" date="2019" name="Int. J. Syst. Evol. Microbiol.">
        <title>The Global Catalogue of Microorganisms (GCM) 10K type strain sequencing project: providing services to taxonomists for standard genome sequencing and annotation.</title>
        <authorList>
            <consortium name="The Broad Institute Genomics Platform"/>
            <consortium name="The Broad Institute Genome Sequencing Center for Infectious Disease"/>
            <person name="Wu L."/>
            <person name="Ma J."/>
        </authorList>
    </citation>
    <scope>NUCLEOTIDE SEQUENCE [LARGE SCALE GENOMIC DNA]</scope>
    <source>
        <strain evidence="11">ZS-22-S1</strain>
    </source>
</reference>
<dbReference type="EMBL" id="JBHSIS010000006">
    <property type="protein sequence ID" value="MFC4854244.1"/>
    <property type="molecule type" value="Genomic_DNA"/>
</dbReference>
<dbReference type="GO" id="GO:0005524">
    <property type="term" value="F:ATP binding"/>
    <property type="evidence" value="ECO:0007669"/>
    <property type="project" value="UniProtKB-KW"/>
</dbReference>
<evidence type="ECO:0000313" key="10">
    <source>
        <dbReference type="EMBL" id="MFC4854244.1"/>
    </source>
</evidence>
<evidence type="ECO:0000256" key="6">
    <source>
        <dbReference type="ARBA" id="ARBA00023136"/>
    </source>
</evidence>
<dbReference type="PROSITE" id="PS50929">
    <property type="entry name" value="ABC_TM1F"/>
    <property type="match status" value="1"/>
</dbReference>
<keyword evidence="5 7" id="KW-1133">Transmembrane helix</keyword>
<keyword evidence="6 7" id="KW-0472">Membrane</keyword>
<dbReference type="Pfam" id="PF00005">
    <property type="entry name" value="ABC_tran"/>
    <property type="match status" value="1"/>
</dbReference>
<dbReference type="PANTHER" id="PTHR43394">
    <property type="entry name" value="ATP-DEPENDENT PERMEASE MDL1, MITOCHONDRIAL"/>
    <property type="match status" value="1"/>
</dbReference>
<dbReference type="Gene3D" id="1.20.1560.10">
    <property type="entry name" value="ABC transporter type 1, transmembrane domain"/>
    <property type="match status" value="1"/>
</dbReference>
<evidence type="ECO:0000256" key="7">
    <source>
        <dbReference type="SAM" id="Phobius"/>
    </source>
</evidence>
<dbReference type="SUPFAM" id="SSF90123">
    <property type="entry name" value="ABC transporter transmembrane region"/>
    <property type="match status" value="1"/>
</dbReference>
<dbReference type="PROSITE" id="PS00211">
    <property type="entry name" value="ABC_TRANSPORTER_1"/>
    <property type="match status" value="1"/>
</dbReference>
<organism evidence="10 11">
    <name type="scientific">Actinophytocola glycyrrhizae</name>
    <dbReference type="NCBI Taxonomy" id="2044873"/>
    <lineage>
        <taxon>Bacteria</taxon>
        <taxon>Bacillati</taxon>
        <taxon>Actinomycetota</taxon>
        <taxon>Actinomycetes</taxon>
        <taxon>Pseudonocardiales</taxon>
        <taxon>Pseudonocardiaceae</taxon>
    </lineage>
</organism>
<dbReference type="InterPro" id="IPR003439">
    <property type="entry name" value="ABC_transporter-like_ATP-bd"/>
</dbReference>
<feature type="transmembrane region" description="Helical" evidence="7">
    <location>
        <begin position="44"/>
        <end position="72"/>
    </location>
</feature>
<dbReference type="Gene3D" id="3.40.50.300">
    <property type="entry name" value="P-loop containing nucleotide triphosphate hydrolases"/>
    <property type="match status" value="1"/>
</dbReference>
<comment type="subcellular location">
    <subcellularLocation>
        <location evidence="1">Cell membrane</location>
        <topology evidence="1">Multi-pass membrane protein</topology>
    </subcellularLocation>
</comment>
<gene>
    <name evidence="10" type="ORF">ACFPCV_12090</name>
</gene>
<protein>
    <submittedName>
        <fullName evidence="10">ABC transporter ATP-binding protein</fullName>
    </submittedName>
</protein>
<keyword evidence="3" id="KW-0547">Nucleotide-binding</keyword>
<dbReference type="PROSITE" id="PS50893">
    <property type="entry name" value="ABC_TRANSPORTER_2"/>
    <property type="match status" value="1"/>
</dbReference>
<evidence type="ECO:0000256" key="2">
    <source>
        <dbReference type="ARBA" id="ARBA00022692"/>
    </source>
</evidence>
<keyword evidence="11" id="KW-1185">Reference proteome</keyword>
<dbReference type="InterPro" id="IPR036640">
    <property type="entry name" value="ABC1_TM_sf"/>
</dbReference>
<accession>A0ABV9S3I9</accession>
<dbReference type="PANTHER" id="PTHR43394:SF1">
    <property type="entry name" value="ATP-BINDING CASSETTE SUB-FAMILY B MEMBER 10, MITOCHONDRIAL"/>
    <property type="match status" value="1"/>
</dbReference>